<dbReference type="InterPro" id="IPR050624">
    <property type="entry name" value="HTH-type_Tx_Regulator"/>
</dbReference>
<dbReference type="Proteomes" id="UP001172142">
    <property type="component" value="Unassembled WGS sequence"/>
</dbReference>
<feature type="DNA-binding region" description="H-T-H motif" evidence="2">
    <location>
        <begin position="29"/>
        <end position="48"/>
    </location>
</feature>
<dbReference type="PRINTS" id="PR00455">
    <property type="entry name" value="HTHTETR"/>
</dbReference>
<protein>
    <submittedName>
        <fullName evidence="4">TetR/AcrR family transcriptional regulator</fullName>
    </submittedName>
</protein>
<evidence type="ECO:0000256" key="1">
    <source>
        <dbReference type="ARBA" id="ARBA00023125"/>
    </source>
</evidence>
<dbReference type="RefSeq" id="WP_301855147.1">
    <property type="nucleotide sequence ID" value="NZ_JAUJWU010000001.1"/>
</dbReference>
<dbReference type="EMBL" id="JAUJWU010000001">
    <property type="protein sequence ID" value="MDN7244674.1"/>
    <property type="molecule type" value="Genomic_DNA"/>
</dbReference>
<evidence type="ECO:0000256" key="2">
    <source>
        <dbReference type="PROSITE-ProRule" id="PRU00335"/>
    </source>
</evidence>
<evidence type="ECO:0000259" key="3">
    <source>
        <dbReference type="PROSITE" id="PS50977"/>
    </source>
</evidence>
<organism evidence="4 5">
    <name type="scientific">Planococcus shenhongbingii</name>
    <dbReference type="NCBI Taxonomy" id="3058398"/>
    <lineage>
        <taxon>Bacteria</taxon>
        <taxon>Bacillati</taxon>
        <taxon>Bacillota</taxon>
        <taxon>Bacilli</taxon>
        <taxon>Bacillales</taxon>
        <taxon>Caryophanaceae</taxon>
        <taxon>Planococcus</taxon>
    </lineage>
</organism>
<evidence type="ECO:0000313" key="4">
    <source>
        <dbReference type="EMBL" id="MDN7244674.1"/>
    </source>
</evidence>
<comment type="caution">
    <text evidence="4">The sequence shown here is derived from an EMBL/GenBank/DDBJ whole genome shotgun (WGS) entry which is preliminary data.</text>
</comment>
<dbReference type="Gene3D" id="1.10.357.10">
    <property type="entry name" value="Tetracycline Repressor, domain 2"/>
    <property type="match status" value="1"/>
</dbReference>
<dbReference type="InterPro" id="IPR001647">
    <property type="entry name" value="HTH_TetR"/>
</dbReference>
<dbReference type="PROSITE" id="PS50977">
    <property type="entry name" value="HTH_TETR_2"/>
    <property type="match status" value="1"/>
</dbReference>
<reference evidence="4 5" key="1">
    <citation type="submission" date="2023-07" db="EMBL/GenBank/DDBJ databases">
        <title>Novel species in genus Planococcus.</title>
        <authorList>
            <person name="Ning S."/>
        </authorList>
    </citation>
    <scope>NUCLEOTIDE SEQUENCE [LARGE SCALE GENOMIC DNA]</scope>
    <source>
        <strain evidence="4 5">N017</strain>
    </source>
</reference>
<dbReference type="InterPro" id="IPR036271">
    <property type="entry name" value="Tet_transcr_reg_TetR-rel_C_sf"/>
</dbReference>
<dbReference type="PANTHER" id="PTHR43479:SF11">
    <property type="entry name" value="ACREF_ENVCD OPERON REPRESSOR-RELATED"/>
    <property type="match status" value="1"/>
</dbReference>
<name>A0ABT8N9V9_9BACL</name>
<sequence length="204" mass="23455">MQEQASDRREQILAVALELFSNHGYHKTKVSDIVKAAGVAQGTFYWYFKSKEAIALEIIHNKEADLIEVVSQGYRESKATVQEVVKASERLFEDFFEFSQQNKYFMKLLLKGMETEESVQSAIFETRKKLENAFQKNIERAAELGILPRKDPVIQSALLMSLLEGMLERWLFSPQQGHARLQSRTAEELAKELVQFEFFGLLGI</sequence>
<keyword evidence="1 2" id="KW-0238">DNA-binding</keyword>
<dbReference type="InterPro" id="IPR009057">
    <property type="entry name" value="Homeodomain-like_sf"/>
</dbReference>
<dbReference type="PANTHER" id="PTHR43479">
    <property type="entry name" value="ACREF/ENVCD OPERON REPRESSOR-RELATED"/>
    <property type="match status" value="1"/>
</dbReference>
<dbReference type="SUPFAM" id="SSF46689">
    <property type="entry name" value="Homeodomain-like"/>
    <property type="match status" value="1"/>
</dbReference>
<feature type="domain" description="HTH tetR-type" evidence="3">
    <location>
        <begin position="6"/>
        <end position="66"/>
    </location>
</feature>
<accession>A0ABT8N9V9</accession>
<dbReference type="Pfam" id="PF00440">
    <property type="entry name" value="TetR_N"/>
    <property type="match status" value="1"/>
</dbReference>
<gene>
    <name evidence="4" type="ORF">QWY13_04135</name>
</gene>
<evidence type="ECO:0000313" key="5">
    <source>
        <dbReference type="Proteomes" id="UP001172142"/>
    </source>
</evidence>
<dbReference type="SUPFAM" id="SSF48498">
    <property type="entry name" value="Tetracyclin repressor-like, C-terminal domain"/>
    <property type="match status" value="1"/>
</dbReference>
<proteinExistence type="predicted"/>
<keyword evidence="5" id="KW-1185">Reference proteome</keyword>